<keyword evidence="2" id="KW-0217">Developmental protein</keyword>
<dbReference type="Pfam" id="PF23467">
    <property type="entry name" value="WWE_5"/>
    <property type="match status" value="1"/>
</dbReference>
<dbReference type="InterPro" id="IPR057823">
    <property type="entry name" value="WWE_RCD1"/>
</dbReference>
<dbReference type="InterPro" id="IPR037197">
    <property type="entry name" value="WWE_dom_sf"/>
</dbReference>
<evidence type="ECO:0000256" key="2">
    <source>
        <dbReference type="ARBA" id="ARBA00022473"/>
    </source>
</evidence>
<dbReference type="InterPro" id="IPR004170">
    <property type="entry name" value="WWE_dom"/>
</dbReference>
<feature type="domain" description="PARP catalytic" evidence="6">
    <location>
        <begin position="190"/>
        <end position="410"/>
    </location>
</feature>
<dbReference type="PANTHER" id="PTHR32263">
    <property type="entry name" value="INACTIVE POLY [ADP-RIBOSE] POLYMERASE SRO4-RELATED"/>
    <property type="match status" value="1"/>
</dbReference>
<name>A0A8T2VM22_CERRI</name>
<evidence type="ECO:0000256" key="3">
    <source>
        <dbReference type="ARBA" id="ARBA00023016"/>
    </source>
</evidence>
<evidence type="ECO:0000256" key="4">
    <source>
        <dbReference type="ARBA" id="ARBA00023242"/>
    </source>
</evidence>
<evidence type="ECO:0000259" key="5">
    <source>
        <dbReference type="PROSITE" id="PS50918"/>
    </source>
</evidence>
<dbReference type="PANTHER" id="PTHR32263:SF12">
    <property type="entry name" value="INACTIVE POLY [ADP-RIBOSE] POLYMERASE SRO4-RELATED"/>
    <property type="match status" value="1"/>
</dbReference>
<evidence type="ECO:0008006" key="10">
    <source>
        <dbReference type="Google" id="ProtNLM"/>
    </source>
</evidence>
<proteinExistence type="predicted"/>
<evidence type="ECO:0000259" key="6">
    <source>
        <dbReference type="PROSITE" id="PS51059"/>
    </source>
</evidence>
<dbReference type="Proteomes" id="UP000825935">
    <property type="component" value="Chromosome 1"/>
</dbReference>
<evidence type="ECO:0000313" key="8">
    <source>
        <dbReference type="EMBL" id="KAH7447184.1"/>
    </source>
</evidence>
<evidence type="ECO:0000313" key="9">
    <source>
        <dbReference type="Proteomes" id="UP000825935"/>
    </source>
</evidence>
<protein>
    <recommendedName>
        <fullName evidence="10">Poly [ADP-ribose] polymerase</fullName>
    </recommendedName>
</protein>
<organism evidence="8 9">
    <name type="scientific">Ceratopteris richardii</name>
    <name type="common">Triangle waterfern</name>
    <dbReference type="NCBI Taxonomy" id="49495"/>
    <lineage>
        <taxon>Eukaryota</taxon>
        <taxon>Viridiplantae</taxon>
        <taxon>Streptophyta</taxon>
        <taxon>Embryophyta</taxon>
        <taxon>Tracheophyta</taxon>
        <taxon>Polypodiopsida</taxon>
        <taxon>Polypodiidae</taxon>
        <taxon>Polypodiales</taxon>
        <taxon>Pteridineae</taxon>
        <taxon>Pteridaceae</taxon>
        <taxon>Parkerioideae</taxon>
        <taxon>Ceratopteris</taxon>
    </lineage>
</organism>
<dbReference type="PROSITE" id="PS51059">
    <property type="entry name" value="PARP_CATALYTIC"/>
    <property type="match status" value="1"/>
</dbReference>
<dbReference type="PROSITE" id="PS50918">
    <property type="entry name" value="WWE"/>
    <property type="match status" value="1"/>
</dbReference>
<dbReference type="GO" id="GO:0005634">
    <property type="term" value="C:nucleus"/>
    <property type="evidence" value="ECO:0007669"/>
    <property type="project" value="UniProtKB-SubCell"/>
</dbReference>
<keyword evidence="3" id="KW-0346">Stress response</keyword>
<dbReference type="OMA" id="PHALLPI"/>
<dbReference type="EMBL" id="CM035406">
    <property type="protein sequence ID" value="KAH7447184.1"/>
    <property type="molecule type" value="Genomic_DNA"/>
</dbReference>
<accession>A0A8T2VM22</accession>
<evidence type="ECO:0000256" key="1">
    <source>
        <dbReference type="ARBA" id="ARBA00004123"/>
    </source>
</evidence>
<keyword evidence="4" id="KW-0539">Nucleus</keyword>
<dbReference type="InterPro" id="IPR044964">
    <property type="entry name" value="RCD1/SRO1-5"/>
</dbReference>
<dbReference type="OrthoDB" id="6133115at2759"/>
<dbReference type="InterPro" id="IPR022003">
    <property type="entry name" value="RST"/>
</dbReference>
<reference evidence="8" key="1">
    <citation type="submission" date="2021-08" db="EMBL/GenBank/DDBJ databases">
        <title>WGS assembly of Ceratopteris richardii.</title>
        <authorList>
            <person name="Marchant D.B."/>
            <person name="Chen G."/>
            <person name="Jenkins J."/>
            <person name="Shu S."/>
            <person name="Leebens-Mack J."/>
            <person name="Grimwood J."/>
            <person name="Schmutz J."/>
            <person name="Soltis P."/>
            <person name="Soltis D."/>
            <person name="Chen Z.-H."/>
        </authorList>
    </citation>
    <scope>NUCLEOTIDE SEQUENCE</scope>
    <source>
        <strain evidence="8">Whitten #5841</strain>
        <tissue evidence="8">Leaf</tissue>
    </source>
</reference>
<dbReference type="PROSITE" id="PS51879">
    <property type="entry name" value="RST"/>
    <property type="match status" value="1"/>
</dbReference>
<sequence>MDTRKEFELDPYYRSESTNELSGLKDEYGERLSGNGSSSHRPEFRRKFWRLSFKQQFMNFESSGIPACVFYYSKGHWKEFCQDLIPSINENFEARNRSLRFVIADNVYILNFVYMLQLNIQTGFVRSIAWIDRSGQCFIPSTRIESSCSRLLLNNLYGREQVAAGEHANFYESNSVPFRSDICSARCGLPINCNDVAGLRDKLDKVVENEQDYCFTRKMFLSGFFLSAEDVSISGIYRISQTGICGQARLQVFNMQEEMTARMRGSANVRYAWHGASKNEVLSIVQHGFGQPTMPRKGDAFGVGIYLAPENDSRLSAMYSEVDENGEQHVILCKAIMGRVEQVLPGCQSFSPSSEDFDTGVDDLTNPRLHIIWSTHMSRHILPLFVISFKLSNIAQERMTVARRHSQDIQDFSTLLTSSEAINVGDVADTSVSIDSDCTCVGERKPLQSSQAVLDTCVSIPSISTSITHGEISYLTPECQLSGLQTDSCTTTLSFIHDVTKGSCTSSNLIKCGASMNELEDTCSSESRCHNGPRSPWISFPELFPLLESKLEPERMIVLRKLHAKFKDGRLPRNMFVKMMRRMLGDEFLRECIMNKPINGVSASGTHRQRIKSKLVKSVFTCGTHSFCR</sequence>
<dbReference type="Gene3D" id="3.90.228.10">
    <property type="match status" value="1"/>
</dbReference>
<feature type="domain" description="WWE" evidence="5">
    <location>
        <begin position="34"/>
        <end position="130"/>
    </location>
</feature>
<dbReference type="SUPFAM" id="SSF117839">
    <property type="entry name" value="WWE domain"/>
    <property type="match status" value="1"/>
</dbReference>
<dbReference type="AlphaFoldDB" id="A0A8T2VM22"/>
<comment type="caution">
    <text evidence="8">The sequence shown here is derived from an EMBL/GenBank/DDBJ whole genome shotgun (WGS) entry which is preliminary data.</text>
</comment>
<comment type="subcellular location">
    <subcellularLocation>
        <location evidence="1">Nucleus</location>
    </subcellularLocation>
</comment>
<feature type="domain" description="RST" evidence="7">
    <location>
        <begin position="531"/>
        <end position="602"/>
    </location>
</feature>
<dbReference type="InterPro" id="IPR012317">
    <property type="entry name" value="Poly(ADP-ribose)pol_cat_dom"/>
</dbReference>
<keyword evidence="9" id="KW-1185">Reference proteome</keyword>
<dbReference type="Pfam" id="PF00644">
    <property type="entry name" value="PARP"/>
    <property type="match status" value="1"/>
</dbReference>
<dbReference type="SUPFAM" id="SSF56399">
    <property type="entry name" value="ADP-ribosylation"/>
    <property type="match status" value="1"/>
</dbReference>
<evidence type="ECO:0000259" key="7">
    <source>
        <dbReference type="PROSITE" id="PS51879"/>
    </source>
</evidence>
<gene>
    <name evidence="8" type="ORF">KP509_01G095500</name>
</gene>
<dbReference type="Pfam" id="PF12174">
    <property type="entry name" value="RST"/>
    <property type="match status" value="1"/>
</dbReference>
<dbReference type="GO" id="GO:0003950">
    <property type="term" value="F:NAD+ poly-ADP-ribosyltransferase activity"/>
    <property type="evidence" value="ECO:0007669"/>
    <property type="project" value="InterPro"/>
</dbReference>
<dbReference type="Gene3D" id="3.30.720.50">
    <property type="match status" value="1"/>
</dbReference>